<sequence length="166" mass="16675">MAPPKLPVRLKIPIWSALGRLQRVLLGAVVVVVALFIASVSVGASQEPGDPASHPDGFVGWLGDLVGGPPAADRADRTGPCLVEDGTALQVDGSCVVTVAASDESLRRITLRAKDAVTVVAPVPRGDSTATSDLAAGDELAVDIDADGGDITITCPSGGTCAVGLN</sequence>
<name>A0ABP4YYU2_9ACTN</name>
<keyword evidence="3" id="KW-1185">Reference proteome</keyword>
<evidence type="ECO:0000256" key="1">
    <source>
        <dbReference type="SAM" id="Phobius"/>
    </source>
</evidence>
<reference evidence="3" key="1">
    <citation type="journal article" date="2019" name="Int. J. Syst. Evol. Microbiol.">
        <title>The Global Catalogue of Microorganisms (GCM) 10K type strain sequencing project: providing services to taxonomists for standard genome sequencing and annotation.</title>
        <authorList>
            <consortium name="The Broad Institute Genomics Platform"/>
            <consortium name="The Broad Institute Genome Sequencing Center for Infectious Disease"/>
            <person name="Wu L."/>
            <person name="Ma J."/>
        </authorList>
    </citation>
    <scope>NUCLEOTIDE SEQUENCE [LARGE SCALE GENOMIC DNA]</scope>
    <source>
        <strain evidence="3">JCM 13250</strain>
    </source>
</reference>
<protein>
    <recommendedName>
        <fullName evidence="4">DUF5666 domain-containing protein</fullName>
    </recommendedName>
</protein>
<feature type="transmembrane region" description="Helical" evidence="1">
    <location>
        <begin position="21"/>
        <end position="44"/>
    </location>
</feature>
<keyword evidence="1" id="KW-0812">Transmembrane</keyword>
<accession>A0ABP4YYU2</accession>
<evidence type="ECO:0000313" key="2">
    <source>
        <dbReference type="EMBL" id="GAA1832182.1"/>
    </source>
</evidence>
<keyword evidence="1" id="KW-1133">Transmembrane helix</keyword>
<evidence type="ECO:0000313" key="3">
    <source>
        <dbReference type="Proteomes" id="UP001500218"/>
    </source>
</evidence>
<keyword evidence="1" id="KW-0472">Membrane</keyword>
<comment type="caution">
    <text evidence="2">The sequence shown here is derived from an EMBL/GenBank/DDBJ whole genome shotgun (WGS) entry which is preliminary data.</text>
</comment>
<proteinExistence type="predicted"/>
<organism evidence="2 3">
    <name type="scientific">Luedemannella flava</name>
    <dbReference type="NCBI Taxonomy" id="349316"/>
    <lineage>
        <taxon>Bacteria</taxon>
        <taxon>Bacillati</taxon>
        <taxon>Actinomycetota</taxon>
        <taxon>Actinomycetes</taxon>
        <taxon>Micromonosporales</taxon>
        <taxon>Micromonosporaceae</taxon>
        <taxon>Luedemannella</taxon>
    </lineage>
</organism>
<gene>
    <name evidence="2" type="ORF">GCM10009682_58340</name>
</gene>
<dbReference type="Proteomes" id="UP001500218">
    <property type="component" value="Unassembled WGS sequence"/>
</dbReference>
<evidence type="ECO:0008006" key="4">
    <source>
        <dbReference type="Google" id="ProtNLM"/>
    </source>
</evidence>
<dbReference type="RefSeq" id="WP_344139238.1">
    <property type="nucleotide sequence ID" value="NZ_BAAALT010000273.1"/>
</dbReference>
<dbReference type="EMBL" id="BAAALT010000273">
    <property type="protein sequence ID" value="GAA1832182.1"/>
    <property type="molecule type" value="Genomic_DNA"/>
</dbReference>